<evidence type="ECO:0000259" key="2">
    <source>
        <dbReference type="Pfam" id="PF03364"/>
    </source>
</evidence>
<gene>
    <name evidence="3" type="ORF">A11Q_1377</name>
</gene>
<evidence type="ECO:0000313" key="4">
    <source>
        <dbReference type="Proteomes" id="UP000012040"/>
    </source>
</evidence>
<evidence type="ECO:0000256" key="1">
    <source>
        <dbReference type="ARBA" id="ARBA00008918"/>
    </source>
</evidence>
<dbReference type="AlphaFoldDB" id="M4V8Q7"/>
<sequence>MASANTKEVFNCTAEEFFKIVTDYEKYSDFLPEVKSVKVYKNSGGTKEMEYHVSLIKTFKYKLKANEKPFESVKFEFIGGDVFKTMKGEWTIKDQGDKCAVDYNVEATFGMFVPESMAKPLVSANLPMMMTNFRKRIKELYGK</sequence>
<dbReference type="SUPFAM" id="SSF55961">
    <property type="entry name" value="Bet v1-like"/>
    <property type="match status" value="1"/>
</dbReference>
<dbReference type="InterPro" id="IPR023393">
    <property type="entry name" value="START-like_dom_sf"/>
</dbReference>
<protein>
    <submittedName>
        <fullName evidence="3">Putative polyketide cyclase</fullName>
    </submittedName>
</protein>
<organism evidence="3 4">
    <name type="scientific">Pseudobdellovibrio exovorus JSS</name>
    <dbReference type="NCBI Taxonomy" id="1184267"/>
    <lineage>
        <taxon>Bacteria</taxon>
        <taxon>Pseudomonadati</taxon>
        <taxon>Bdellovibrionota</taxon>
        <taxon>Bdellovibrionia</taxon>
        <taxon>Bdellovibrionales</taxon>
        <taxon>Pseudobdellovibrionaceae</taxon>
        <taxon>Pseudobdellovibrio</taxon>
    </lineage>
</organism>
<dbReference type="Gene3D" id="3.30.530.20">
    <property type="match status" value="1"/>
</dbReference>
<keyword evidence="4" id="KW-1185">Reference proteome</keyword>
<dbReference type="eggNOG" id="COG2867">
    <property type="taxonomic scope" value="Bacteria"/>
</dbReference>
<dbReference type="GO" id="GO:0048039">
    <property type="term" value="F:ubiquinone binding"/>
    <property type="evidence" value="ECO:0007669"/>
    <property type="project" value="InterPro"/>
</dbReference>
<dbReference type="KEGG" id="bex:A11Q_1377"/>
<dbReference type="GO" id="GO:0045333">
    <property type="term" value="P:cellular respiration"/>
    <property type="evidence" value="ECO:0007669"/>
    <property type="project" value="InterPro"/>
</dbReference>
<name>M4V8Q7_9BACT</name>
<accession>M4V8Q7</accession>
<dbReference type="PANTHER" id="PTHR12901:SF10">
    <property type="entry name" value="COENZYME Q-BINDING PROTEIN COQ10, MITOCHONDRIAL"/>
    <property type="match status" value="1"/>
</dbReference>
<comment type="similarity">
    <text evidence="1">Belongs to the ribosome association toxin RatA family.</text>
</comment>
<feature type="domain" description="Coenzyme Q-binding protein COQ10 START" evidence="2">
    <location>
        <begin position="13"/>
        <end position="134"/>
    </location>
</feature>
<dbReference type="Pfam" id="PF03364">
    <property type="entry name" value="Polyketide_cyc"/>
    <property type="match status" value="1"/>
</dbReference>
<dbReference type="RefSeq" id="WP_015470083.1">
    <property type="nucleotide sequence ID" value="NC_020813.1"/>
</dbReference>
<dbReference type="STRING" id="1184267.A11Q_1377"/>
<evidence type="ECO:0000313" key="3">
    <source>
        <dbReference type="EMBL" id="AGH95593.1"/>
    </source>
</evidence>
<dbReference type="InterPro" id="IPR005031">
    <property type="entry name" value="COQ10_START"/>
</dbReference>
<dbReference type="PANTHER" id="PTHR12901">
    <property type="entry name" value="SPERM PROTEIN HOMOLOG"/>
    <property type="match status" value="1"/>
</dbReference>
<dbReference type="InterPro" id="IPR044996">
    <property type="entry name" value="COQ10-like"/>
</dbReference>
<dbReference type="OrthoDB" id="9804759at2"/>
<dbReference type="PATRIC" id="fig|1184267.3.peg.1396"/>
<reference evidence="3 4" key="1">
    <citation type="journal article" date="2013" name="ISME J.">
        <title>By their genes ye shall know them: genomic signatures of predatory bacteria.</title>
        <authorList>
            <person name="Pasternak Z."/>
            <person name="Pietrokovski S."/>
            <person name="Rotem O."/>
            <person name="Gophna U."/>
            <person name="Lurie-Weinberger M.N."/>
            <person name="Jurkevitch E."/>
        </authorList>
    </citation>
    <scope>NUCLEOTIDE SEQUENCE [LARGE SCALE GENOMIC DNA]</scope>
    <source>
        <strain evidence="3 4">JSS</strain>
    </source>
</reference>
<proteinExistence type="inferred from homology"/>
<dbReference type="EMBL" id="CP003537">
    <property type="protein sequence ID" value="AGH95593.1"/>
    <property type="molecule type" value="Genomic_DNA"/>
</dbReference>
<dbReference type="Proteomes" id="UP000012040">
    <property type="component" value="Chromosome"/>
</dbReference>
<dbReference type="HOGENOM" id="CLU_1823279_0_0_7"/>